<feature type="transmembrane region" description="Helical" evidence="8">
    <location>
        <begin position="120"/>
        <end position="143"/>
    </location>
</feature>
<evidence type="ECO:0000256" key="7">
    <source>
        <dbReference type="ARBA" id="ARBA00023136"/>
    </source>
</evidence>
<dbReference type="Gene3D" id="1.10.3470.10">
    <property type="entry name" value="ABC transporter involved in vitamin B12 uptake, BtuC"/>
    <property type="match status" value="1"/>
</dbReference>
<dbReference type="CDD" id="cd06550">
    <property type="entry name" value="TM_ABC_iron-siderophores_like"/>
    <property type="match status" value="1"/>
</dbReference>
<evidence type="ECO:0000256" key="6">
    <source>
        <dbReference type="ARBA" id="ARBA00022989"/>
    </source>
</evidence>
<keyword evidence="6 8" id="KW-1133">Transmembrane helix</keyword>
<evidence type="ECO:0000256" key="2">
    <source>
        <dbReference type="ARBA" id="ARBA00007935"/>
    </source>
</evidence>
<dbReference type="PANTHER" id="PTHR30472">
    <property type="entry name" value="FERRIC ENTEROBACTIN TRANSPORT SYSTEM PERMEASE PROTEIN"/>
    <property type="match status" value="1"/>
</dbReference>
<dbReference type="InterPro" id="IPR000522">
    <property type="entry name" value="ABC_transptr_permease_BtuC"/>
</dbReference>
<evidence type="ECO:0000256" key="1">
    <source>
        <dbReference type="ARBA" id="ARBA00004651"/>
    </source>
</evidence>
<evidence type="ECO:0000313" key="9">
    <source>
        <dbReference type="EMBL" id="EWC60906.1"/>
    </source>
</evidence>
<reference evidence="9 10" key="1">
    <citation type="journal article" date="2014" name="Genome Announc.">
        <title>Draft Genome Sequence of the Antitrypanosomally Active Sponge-Associated Bacterium Actinokineospora sp. Strain EG49.</title>
        <authorList>
            <person name="Harjes J."/>
            <person name="Ryu T."/>
            <person name="Abdelmohsen U.R."/>
            <person name="Moitinho-Silva L."/>
            <person name="Horn H."/>
            <person name="Ravasi T."/>
            <person name="Hentschel U."/>
        </authorList>
    </citation>
    <scope>NUCLEOTIDE SEQUENCE [LARGE SCALE GENOMIC DNA]</scope>
    <source>
        <strain evidence="9 10">EG49</strain>
    </source>
</reference>
<comment type="caution">
    <text evidence="9">The sequence shown here is derived from an EMBL/GenBank/DDBJ whole genome shotgun (WGS) entry which is preliminary data.</text>
</comment>
<dbReference type="Pfam" id="PF01032">
    <property type="entry name" value="FecCD"/>
    <property type="match status" value="1"/>
</dbReference>
<name>W7IWR5_9PSEU</name>
<gene>
    <name evidence="9" type="ORF">UO65_3836</name>
</gene>
<keyword evidence="5 8" id="KW-0812">Transmembrane</keyword>
<dbReference type="GO" id="GO:0033214">
    <property type="term" value="P:siderophore-iron import into cell"/>
    <property type="evidence" value="ECO:0007669"/>
    <property type="project" value="TreeGrafter"/>
</dbReference>
<evidence type="ECO:0000256" key="5">
    <source>
        <dbReference type="ARBA" id="ARBA00022692"/>
    </source>
</evidence>
<keyword evidence="10" id="KW-1185">Reference proteome</keyword>
<dbReference type="PANTHER" id="PTHR30472:SF67">
    <property type="entry name" value="PERMEASE OF ABC TRANSPORTER-RELATED"/>
    <property type="match status" value="1"/>
</dbReference>
<comment type="similarity">
    <text evidence="2">Belongs to the binding-protein-dependent transport system permease family. FecCD subfamily.</text>
</comment>
<dbReference type="InterPro" id="IPR037294">
    <property type="entry name" value="ABC_BtuC-like"/>
</dbReference>
<keyword evidence="4" id="KW-1003">Cell membrane</keyword>
<protein>
    <submittedName>
        <fullName evidence="9">ABC transporter (Iron.B12.siderophore.hemin), permease component</fullName>
    </submittedName>
</protein>
<dbReference type="Proteomes" id="UP000019277">
    <property type="component" value="Unassembled WGS sequence"/>
</dbReference>
<dbReference type="SUPFAM" id="SSF81345">
    <property type="entry name" value="ABC transporter involved in vitamin B12 uptake, BtuC"/>
    <property type="match status" value="1"/>
</dbReference>
<evidence type="ECO:0000313" key="10">
    <source>
        <dbReference type="Proteomes" id="UP000019277"/>
    </source>
</evidence>
<feature type="transmembrane region" description="Helical" evidence="8">
    <location>
        <begin position="93"/>
        <end position="114"/>
    </location>
</feature>
<evidence type="ECO:0000256" key="8">
    <source>
        <dbReference type="SAM" id="Phobius"/>
    </source>
</evidence>
<keyword evidence="7 8" id="KW-0472">Membrane</keyword>
<dbReference type="EMBL" id="AYXG01000139">
    <property type="protein sequence ID" value="EWC60906.1"/>
    <property type="molecule type" value="Genomic_DNA"/>
</dbReference>
<feature type="transmembrane region" description="Helical" evidence="8">
    <location>
        <begin position="312"/>
        <end position="330"/>
    </location>
</feature>
<accession>A0A8E2WZ65</accession>
<dbReference type="FunFam" id="1.10.3470.10:FF:000001">
    <property type="entry name" value="Vitamin B12 ABC transporter permease BtuC"/>
    <property type="match status" value="1"/>
</dbReference>
<comment type="subcellular location">
    <subcellularLocation>
        <location evidence="1">Cell membrane</location>
        <topology evidence="1">Multi-pass membrane protein</topology>
    </subcellularLocation>
</comment>
<dbReference type="PATRIC" id="fig|909613.9.peg.3837"/>
<dbReference type="AlphaFoldDB" id="W7IWR5"/>
<dbReference type="eggNOG" id="COG0609">
    <property type="taxonomic scope" value="Bacteria"/>
</dbReference>
<dbReference type="RefSeq" id="WP_233427734.1">
    <property type="nucleotide sequence ID" value="NZ_AYXG01000139.1"/>
</dbReference>
<feature type="transmembrane region" description="Helical" evidence="8">
    <location>
        <begin position="282"/>
        <end position="306"/>
    </location>
</feature>
<sequence>MPTLPLVLALSVCLVLSMAVSLTLGSESLRPAGVWRAVEAGLTGTPGPDRVYDAIVWDLRAPRVVLAAVVGAGLAVAGAVVQTLVRNPLADPYLLGVSAGAGVGATLVIVAGAFGGLGVWGLSAGALAGAVVAALLVFGVALAQGGLTPLRLVLTGVVLSAAFSSVSSFLVFVGDEPEATQAVLHWLLGSLSGATWDNTGPALVAVAVATAALVGVHSWLDALASGPDVAAALGVPVRGVRIGLFLLSSVLVGVLVAVSGGVGFVGLVVPHLARVAVGARHAAVLPVAAVGGALFLVWVDVVARVLVRPQEMPLSVVTGLIGAPVFLVLMGRRHYSFSGGGR</sequence>
<evidence type="ECO:0000256" key="3">
    <source>
        <dbReference type="ARBA" id="ARBA00022448"/>
    </source>
</evidence>
<dbReference type="STRING" id="909613.UO65_3836"/>
<dbReference type="GO" id="GO:0005886">
    <property type="term" value="C:plasma membrane"/>
    <property type="evidence" value="ECO:0007669"/>
    <property type="project" value="UniProtKB-SubCell"/>
</dbReference>
<dbReference type="GO" id="GO:0022857">
    <property type="term" value="F:transmembrane transporter activity"/>
    <property type="evidence" value="ECO:0007669"/>
    <property type="project" value="InterPro"/>
</dbReference>
<evidence type="ECO:0000256" key="4">
    <source>
        <dbReference type="ARBA" id="ARBA00022475"/>
    </source>
</evidence>
<keyword evidence="3" id="KW-0813">Transport</keyword>
<feature type="transmembrane region" description="Helical" evidence="8">
    <location>
        <begin position="240"/>
        <end position="270"/>
    </location>
</feature>
<accession>W7IWR5</accession>
<proteinExistence type="inferred from homology"/>
<feature type="transmembrane region" description="Helical" evidence="8">
    <location>
        <begin position="64"/>
        <end position="81"/>
    </location>
</feature>
<organism evidence="9 10">
    <name type="scientific">Actinokineospora spheciospongiae</name>
    <dbReference type="NCBI Taxonomy" id="909613"/>
    <lineage>
        <taxon>Bacteria</taxon>
        <taxon>Bacillati</taxon>
        <taxon>Actinomycetota</taxon>
        <taxon>Actinomycetes</taxon>
        <taxon>Pseudonocardiales</taxon>
        <taxon>Pseudonocardiaceae</taxon>
        <taxon>Actinokineospora</taxon>
    </lineage>
</organism>
<feature type="transmembrane region" description="Helical" evidence="8">
    <location>
        <begin position="150"/>
        <end position="173"/>
    </location>
</feature>